<proteinExistence type="predicted"/>
<evidence type="ECO:0000313" key="3">
    <source>
        <dbReference type="Proteomes" id="UP000031971"/>
    </source>
</evidence>
<evidence type="ECO:0000259" key="1">
    <source>
        <dbReference type="Pfam" id="PF01575"/>
    </source>
</evidence>
<feature type="domain" description="MaoC-like" evidence="1">
    <location>
        <begin position="22"/>
        <end position="117"/>
    </location>
</feature>
<keyword evidence="3" id="KW-1185">Reference proteome</keyword>
<dbReference type="EMBL" id="JXSL01000033">
    <property type="protein sequence ID" value="KIL96970.1"/>
    <property type="molecule type" value="Genomic_DNA"/>
</dbReference>
<dbReference type="STRING" id="272627.CCC_01463"/>
<dbReference type="Pfam" id="PF01575">
    <property type="entry name" value="MaoC_dehydratas"/>
    <property type="match status" value="1"/>
</dbReference>
<dbReference type="InterPro" id="IPR052342">
    <property type="entry name" value="MCH/BMMD"/>
</dbReference>
<comment type="caution">
    <text evidence="2">The sequence shown here is derived from an EMBL/GenBank/DDBJ whole genome shotgun (WGS) entry which is preliminary data.</text>
</comment>
<name>A0A0C2YQL4_PARME</name>
<dbReference type="Proteomes" id="UP000031971">
    <property type="component" value="Unassembled WGS sequence"/>
</dbReference>
<dbReference type="InterPro" id="IPR029069">
    <property type="entry name" value="HotDog_dom_sf"/>
</dbReference>
<sequence length="159" mass="17592">MTFASPITDRWFEDYVPGAVHEFGSITVEEDEVIAFAKRYDPQDFHTDPAAAKETIFGGLIASGWQTCGLMMRLYADHYLTKCASLASPGVDELRWIRPVRPGDTLSVRVTIETAVASKSKPDRGVVTSFIEVLNQNSEIVLSMRAVNMIARRNPGRAA</sequence>
<reference evidence="2 3" key="1">
    <citation type="submission" date="2015-01" db="EMBL/GenBank/DDBJ databases">
        <title>Genome Sequence of Magnetospirillum magnetotacticum Strain MS-1.</title>
        <authorList>
            <person name="Marinov G.K."/>
            <person name="Smalley M.D."/>
            <person name="DeSalvo G."/>
        </authorList>
    </citation>
    <scope>NUCLEOTIDE SEQUENCE [LARGE SCALE GENOMIC DNA]</scope>
    <source>
        <strain evidence="2 3">MS-1</strain>
    </source>
</reference>
<dbReference type="RefSeq" id="WP_009869649.1">
    <property type="nucleotide sequence ID" value="NZ_JXSL01000033.1"/>
</dbReference>
<dbReference type="PANTHER" id="PTHR43664:SF1">
    <property type="entry name" value="BETA-METHYLMALYL-COA DEHYDRATASE"/>
    <property type="match status" value="1"/>
</dbReference>
<protein>
    <submittedName>
        <fullName evidence="2">Acyl dehydratase</fullName>
    </submittedName>
</protein>
<dbReference type="SUPFAM" id="SSF54637">
    <property type="entry name" value="Thioesterase/thiol ester dehydrase-isomerase"/>
    <property type="match status" value="1"/>
</dbReference>
<dbReference type="AlphaFoldDB" id="A0A0C2YQL4"/>
<organism evidence="2 3">
    <name type="scientific">Paramagnetospirillum magnetotacticum MS-1</name>
    <dbReference type="NCBI Taxonomy" id="272627"/>
    <lineage>
        <taxon>Bacteria</taxon>
        <taxon>Pseudomonadati</taxon>
        <taxon>Pseudomonadota</taxon>
        <taxon>Alphaproteobacteria</taxon>
        <taxon>Rhodospirillales</taxon>
        <taxon>Magnetospirillaceae</taxon>
        <taxon>Paramagnetospirillum</taxon>
    </lineage>
</organism>
<dbReference type="Gene3D" id="3.10.129.10">
    <property type="entry name" value="Hotdog Thioesterase"/>
    <property type="match status" value="1"/>
</dbReference>
<dbReference type="OrthoDB" id="9797938at2"/>
<dbReference type="InterPro" id="IPR002539">
    <property type="entry name" value="MaoC-like_dom"/>
</dbReference>
<dbReference type="CDD" id="cd03454">
    <property type="entry name" value="YdeM"/>
    <property type="match status" value="1"/>
</dbReference>
<gene>
    <name evidence="2" type="ORF">CCC_01463</name>
</gene>
<evidence type="ECO:0000313" key="2">
    <source>
        <dbReference type="EMBL" id="KIL96970.1"/>
    </source>
</evidence>
<accession>A0A0C2YQL4</accession>
<dbReference type="PANTHER" id="PTHR43664">
    <property type="entry name" value="MONOAMINE OXIDASE-RELATED"/>
    <property type="match status" value="1"/>
</dbReference>